<evidence type="ECO:0000256" key="2">
    <source>
        <dbReference type="ARBA" id="ARBA00023015"/>
    </source>
</evidence>
<keyword evidence="4" id="KW-0804">Transcription</keyword>
<evidence type="ECO:0000256" key="3">
    <source>
        <dbReference type="ARBA" id="ARBA00023125"/>
    </source>
</evidence>
<protein>
    <recommendedName>
        <fullName evidence="7">WRKY domain-containing protein</fullName>
    </recommendedName>
</protein>
<comment type="caution">
    <text evidence="8">The sequence shown here is derived from an EMBL/GenBank/DDBJ whole genome shotgun (WGS) entry which is preliminary data.</text>
</comment>
<feature type="domain" description="WRKY" evidence="7">
    <location>
        <begin position="123"/>
        <end position="188"/>
    </location>
</feature>
<comment type="subcellular location">
    <subcellularLocation>
        <location evidence="1">Nucleus</location>
    </subcellularLocation>
</comment>
<evidence type="ECO:0000256" key="1">
    <source>
        <dbReference type="ARBA" id="ARBA00004123"/>
    </source>
</evidence>
<dbReference type="PANTHER" id="PTHR31221">
    <property type="entry name" value="WRKY TRANSCRIPTION FACTOR PROTEIN 1-RELATED"/>
    <property type="match status" value="1"/>
</dbReference>
<dbReference type="SMART" id="SM00774">
    <property type="entry name" value="WRKY"/>
    <property type="match status" value="1"/>
</dbReference>
<evidence type="ECO:0000256" key="5">
    <source>
        <dbReference type="ARBA" id="ARBA00023242"/>
    </source>
</evidence>
<gene>
    <name evidence="8" type="ORF">GIB67_000750</name>
</gene>
<dbReference type="AlphaFoldDB" id="A0A7J7NDC2"/>
<keyword evidence="5" id="KW-0539">Nucleus</keyword>
<dbReference type="OrthoDB" id="771376at2759"/>
<dbReference type="EMBL" id="JACGCM010000859">
    <property type="protein sequence ID" value="KAF6165166.1"/>
    <property type="molecule type" value="Genomic_DNA"/>
</dbReference>
<feature type="compositionally biased region" description="Basic and acidic residues" evidence="6">
    <location>
        <begin position="84"/>
        <end position="100"/>
    </location>
</feature>
<dbReference type="PANTHER" id="PTHR31221:SF334">
    <property type="entry name" value="WRKY TRANSCRIPTION FACTOR 57-RELATED"/>
    <property type="match status" value="1"/>
</dbReference>
<keyword evidence="3" id="KW-0238">DNA-binding</keyword>
<accession>A0A7J7NDC2</accession>
<dbReference type="FunFam" id="2.20.25.80:FF:000003">
    <property type="entry name" value="WRKY transcription factor 57"/>
    <property type="match status" value="1"/>
</dbReference>
<keyword evidence="9" id="KW-1185">Reference proteome</keyword>
<feature type="region of interest" description="Disordered" evidence="6">
    <location>
        <begin position="80"/>
        <end position="116"/>
    </location>
</feature>
<dbReference type="InterPro" id="IPR044810">
    <property type="entry name" value="WRKY_plant"/>
</dbReference>
<organism evidence="8 9">
    <name type="scientific">Kingdonia uniflora</name>
    <dbReference type="NCBI Taxonomy" id="39325"/>
    <lineage>
        <taxon>Eukaryota</taxon>
        <taxon>Viridiplantae</taxon>
        <taxon>Streptophyta</taxon>
        <taxon>Embryophyta</taxon>
        <taxon>Tracheophyta</taxon>
        <taxon>Spermatophyta</taxon>
        <taxon>Magnoliopsida</taxon>
        <taxon>Ranunculales</taxon>
        <taxon>Circaeasteraceae</taxon>
        <taxon>Kingdonia</taxon>
    </lineage>
</organism>
<evidence type="ECO:0000313" key="9">
    <source>
        <dbReference type="Proteomes" id="UP000541444"/>
    </source>
</evidence>
<dbReference type="InterPro" id="IPR036576">
    <property type="entry name" value="WRKY_dom_sf"/>
</dbReference>
<evidence type="ECO:0000256" key="4">
    <source>
        <dbReference type="ARBA" id="ARBA00023163"/>
    </source>
</evidence>
<name>A0A7J7NDC2_9MAGN</name>
<dbReference type="SUPFAM" id="SSF118290">
    <property type="entry name" value="WRKY DNA-binding domain"/>
    <property type="match status" value="1"/>
</dbReference>
<reference evidence="8 9" key="1">
    <citation type="journal article" date="2020" name="IScience">
        <title>Genome Sequencing of the Endangered Kingdonia uniflora (Circaeasteraceae, Ranunculales) Reveals Potential Mechanisms of Evolutionary Specialization.</title>
        <authorList>
            <person name="Sun Y."/>
            <person name="Deng T."/>
            <person name="Zhang A."/>
            <person name="Moore M.J."/>
            <person name="Landis J.B."/>
            <person name="Lin N."/>
            <person name="Zhang H."/>
            <person name="Zhang X."/>
            <person name="Huang J."/>
            <person name="Zhang X."/>
            <person name="Sun H."/>
            <person name="Wang H."/>
        </authorList>
    </citation>
    <scope>NUCLEOTIDE SEQUENCE [LARGE SCALE GENOMIC DNA]</scope>
    <source>
        <strain evidence="8">TB1705</strain>
        <tissue evidence="8">Leaf</tissue>
    </source>
</reference>
<proteinExistence type="predicted"/>
<dbReference type="GO" id="GO:0005634">
    <property type="term" value="C:nucleus"/>
    <property type="evidence" value="ECO:0007669"/>
    <property type="project" value="UniProtKB-SubCell"/>
</dbReference>
<evidence type="ECO:0000256" key="6">
    <source>
        <dbReference type="SAM" id="MobiDB-lite"/>
    </source>
</evidence>
<dbReference type="GO" id="GO:0043565">
    <property type="term" value="F:sequence-specific DNA binding"/>
    <property type="evidence" value="ECO:0007669"/>
    <property type="project" value="InterPro"/>
</dbReference>
<evidence type="ECO:0000259" key="7">
    <source>
        <dbReference type="PROSITE" id="PS50811"/>
    </source>
</evidence>
<dbReference type="Gene3D" id="2.20.25.80">
    <property type="entry name" value="WRKY domain"/>
    <property type="match status" value="1"/>
</dbReference>
<feature type="compositionally biased region" description="Basic residues" evidence="6">
    <location>
        <begin position="103"/>
        <end position="114"/>
    </location>
</feature>
<dbReference type="InterPro" id="IPR003657">
    <property type="entry name" value="WRKY_dom"/>
</dbReference>
<sequence>MNNNENKDLSLDDHDHLTYDAFSNDSETSILSEFGWNSTLQPEVRFDRIGKKKRICVAGNVKMSTDNDSFLSSTVNATVSSSSSEEKLSGSGEKPPDKPSVKGNRKKGEKRTRQPRFAFITKSDVDHLEDGYRWRKYGQKAVKHSPYPRSYYRCTNSKCPVKKRVERSSQDPTTVITTYEGQHCHHTVSFPRGGFFSNDASFGAMSQPALYVTGMRFSTGGQLDDVRQSHLLQHEVGSTQLDPSHQFLTRHQGLLDDIVPTRMHSL</sequence>
<dbReference type="Pfam" id="PF03106">
    <property type="entry name" value="WRKY"/>
    <property type="match status" value="1"/>
</dbReference>
<dbReference type="Proteomes" id="UP000541444">
    <property type="component" value="Unassembled WGS sequence"/>
</dbReference>
<keyword evidence="2" id="KW-0805">Transcription regulation</keyword>
<evidence type="ECO:0000313" key="8">
    <source>
        <dbReference type="EMBL" id="KAF6165166.1"/>
    </source>
</evidence>
<dbReference type="PROSITE" id="PS50811">
    <property type="entry name" value="WRKY"/>
    <property type="match status" value="1"/>
</dbReference>
<dbReference type="GO" id="GO:0003700">
    <property type="term" value="F:DNA-binding transcription factor activity"/>
    <property type="evidence" value="ECO:0007669"/>
    <property type="project" value="InterPro"/>
</dbReference>